<dbReference type="Proteomes" id="UP000182589">
    <property type="component" value="Unassembled WGS sequence"/>
</dbReference>
<reference evidence="2" key="3">
    <citation type="submission" date="2023-02" db="EMBL/GenBank/DDBJ databases">
        <title>Proposal of a novel subspecies: Alicyclobacillus hesperidum subspecies aegle.</title>
        <authorList>
            <person name="Goto K."/>
            <person name="Fujii T."/>
            <person name="Yasui K."/>
            <person name="Mochida K."/>
            <person name="Kato-Tanaka Y."/>
            <person name="Morohoshi S."/>
            <person name="An S.Y."/>
            <person name="Kasai H."/>
            <person name="Yokota A."/>
        </authorList>
    </citation>
    <scope>NUCLEOTIDE SEQUENCE</scope>
    <source>
        <strain evidence="2">DSM 12766</strain>
    </source>
</reference>
<gene>
    <name evidence="2" type="ORF">Heshes_16850</name>
    <name evidence="3" type="ORF">SAMN04489725_106128</name>
</gene>
<evidence type="ECO:0000313" key="2">
    <source>
        <dbReference type="EMBL" id="GLV14001.1"/>
    </source>
</evidence>
<keyword evidence="4" id="KW-1185">Reference proteome</keyword>
<organism evidence="3 4">
    <name type="scientific">Alicyclobacillus hesperidum</name>
    <dbReference type="NCBI Taxonomy" id="89784"/>
    <lineage>
        <taxon>Bacteria</taxon>
        <taxon>Bacillati</taxon>
        <taxon>Bacillota</taxon>
        <taxon>Bacilli</taxon>
        <taxon>Bacillales</taxon>
        <taxon>Alicyclobacillaceae</taxon>
        <taxon>Alicyclobacillus</taxon>
    </lineage>
</organism>
<evidence type="ECO:0000313" key="4">
    <source>
        <dbReference type="Proteomes" id="UP000182589"/>
    </source>
</evidence>
<evidence type="ECO:0000313" key="3">
    <source>
        <dbReference type="EMBL" id="SDW47222.1"/>
    </source>
</evidence>
<keyword evidence="1" id="KW-0472">Membrane</keyword>
<sequence>MNEPKQVVSHRRRWWYLLVLVPLIGTLFPQFYATASPAIWGIPLFYWYQMMWVIISAIVTGFLYFILKDD</sequence>
<accession>A0A1H2TTL3</accession>
<feature type="transmembrane region" description="Helical" evidence="1">
    <location>
        <begin position="14"/>
        <end position="33"/>
    </location>
</feature>
<feature type="transmembrane region" description="Helical" evidence="1">
    <location>
        <begin position="45"/>
        <end position="67"/>
    </location>
</feature>
<dbReference type="Pfam" id="PF11755">
    <property type="entry name" value="DUF3311"/>
    <property type="match status" value="1"/>
</dbReference>
<dbReference type="AlphaFoldDB" id="A0A1H2TTL3"/>
<reference evidence="3" key="1">
    <citation type="submission" date="2016-10" db="EMBL/GenBank/DDBJ databases">
        <authorList>
            <person name="de Groot N.N."/>
        </authorList>
    </citation>
    <scope>NUCLEOTIDE SEQUENCE [LARGE SCALE GENOMIC DNA]</scope>
    <source>
        <strain evidence="3">DSM 12489</strain>
    </source>
</reference>
<name>A0A1H2TTL3_9BACL</name>
<evidence type="ECO:0000256" key="1">
    <source>
        <dbReference type="SAM" id="Phobius"/>
    </source>
</evidence>
<keyword evidence="1" id="KW-0812">Transmembrane</keyword>
<keyword evidence="1" id="KW-1133">Transmembrane helix</keyword>
<dbReference type="STRING" id="89784.SAMN04489725_106128"/>
<protein>
    <submittedName>
        <fullName evidence="3">Uncharacterized protein</fullName>
    </submittedName>
</protein>
<dbReference type="EMBL" id="BSRA01000008">
    <property type="protein sequence ID" value="GLV14001.1"/>
    <property type="molecule type" value="Genomic_DNA"/>
</dbReference>
<dbReference type="Proteomes" id="UP001157137">
    <property type="component" value="Unassembled WGS sequence"/>
</dbReference>
<reference evidence="4" key="2">
    <citation type="submission" date="2016-10" db="EMBL/GenBank/DDBJ databases">
        <authorList>
            <person name="Varghese N."/>
        </authorList>
    </citation>
    <scope>NUCLEOTIDE SEQUENCE [LARGE SCALE GENOMIC DNA]</scope>
    <source>
        <strain evidence="4">DSM 12489</strain>
    </source>
</reference>
<dbReference type="EMBL" id="FNOJ01000006">
    <property type="protein sequence ID" value="SDW47222.1"/>
    <property type="molecule type" value="Genomic_DNA"/>
</dbReference>
<proteinExistence type="predicted"/>
<dbReference type="InterPro" id="IPR021741">
    <property type="entry name" value="DUF3311"/>
</dbReference>
<dbReference type="RefSeq" id="WP_006445457.1">
    <property type="nucleotide sequence ID" value="NZ_BSRA01000008.1"/>
</dbReference>